<proteinExistence type="predicted"/>
<dbReference type="PANTHER" id="PTHR30461">
    <property type="entry name" value="DNA-INVERTASE FROM LAMBDOID PROPHAGE"/>
    <property type="match status" value="1"/>
</dbReference>
<keyword evidence="2" id="KW-0378">Hydrolase</keyword>
<dbReference type="AlphaFoldDB" id="K1YBS6"/>
<organism evidence="2">
    <name type="scientific">uncultured bacterium</name>
    <name type="common">gcode 4</name>
    <dbReference type="NCBI Taxonomy" id="1234023"/>
    <lineage>
        <taxon>Bacteria</taxon>
        <taxon>environmental samples</taxon>
    </lineage>
</organism>
<name>K1YBS6_9BACT</name>
<dbReference type="InterPro" id="IPR036162">
    <property type="entry name" value="Resolvase-like_N_sf"/>
</dbReference>
<evidence type="ECO:0000259" key="1">
    <source>
        <dbReference type="SMART" id="SM00857"/>
    </source>
</evidence>
<dbReference type="Gene3D" id="3.40.50.1390">
    <property type="entry name" value="Resolvase, N-terminal catalytic domain"/>
    <property type="match status" value="1"/>
</dbReference>
<dbReference type="SMART" id="SM00857">
    <property type="entry name" value="Resolvase"/>
    <property type="match status" value="1"/>
</dbReference>
<dbReference type="GO" id="GO:0003677">
    <property type="term" value="F:DNA binding"/>
    <property type="evidence" value="ECO:0007669"/>
    <property type="project" value="InterPro"/>
</dbReference>
<dbReference type="InterPro" id="IPR006119">
    <property type="entry name" value="Resolv_N"/>
</dbReference>
<evidence type="ECO:0000313" key="2">
    <source>
        <dbReference type="EMBL" id="EKD29788.1"/>
    </source>
</evidence>
<gene>
    <name evidence="2" type="ORF">ACD_78C00274G0015</name>
</gene>
<dbReference type="PANTHER" id="PTHR30461:SF23">
    <property type="entry name" value="DNA RECOMBINASE-RELATED"/>
    <property type="match status" value="1"/>
</dbReference>
<dbReference type="EMBL" id="AMFJ01034274">
    <property type="protein sequence ID" value="EKD29788.1"/>
    <property type="molecule type" value="Genomic_DNA"/>
</dbReference>
<dbReference type="GO" id="GO:0000150">
    <property type="term" value="F:DNA strand exchange activity"/>
    <property type="evidence" value="ECO:0007669"/>
    <property type="project" value="InterPro"/>
</dbReference>
<dbReference type="InterPro" id="IPR050639">
    <property type="entry name" value="SSR_resolvase"/>
</dbReference>
<feature type="domain" description="Resolvase/invertase-type recombinase catalytic" evidence="1">
    <location>
        <begin position="6"/>
        <end position="174"/>
    </location>
</feature>
<sequence>MEPIYVIGLTRVSSENQGKFWDSPEVQEQAIKRTAEGKGETLLMTFKENYTGTKMNRPAVLKALEFIKLSKVKISKCYIYNIDRSSRGWHDVHFWIKKMFKDVWVTYLDTSWVMQEKRKIIHIEWVNTDEYGWAYENPSEYAEEMLVMMAKNEKDKMLQRTISQEIRNTKDGYHQRESHFGLKNMRIQTTEWKKKVIEIPDDGMEGEWMRKIYELRSIGIPDTEIVKEVNLMGFKTRYNKCGDIETIGSPLTVKYLQKLVKNPTYAWVKIEKWTGNKPVRVPYVDGYQSLVSITTWNRANKWVVQIAEREDGEVEILYSKKWKESFEPIVERRKNYDSNYPFTRALRCPTCSGHLTPSKSRSKTWAHHYYYQCNGKKNENWIIKHPNYSLRRTEANSKVMEFMREITPSPWLIKSIDYIASVYFDSRNKSNIHVVSENEKKLKEYENQKRELGGSIHKYLHLPNTIEAIEKQLGKIDEDILQLKTISADLVCGQGVNKTEFRKFMVYHLTHLQELASDVEKPENIDLIFRFVFQEKPSYEEILSHTPKIYPIFSLQSQLKNPPEGDFSESMHWWRHGESNSDCGNENPAS</sequence>
<reference evidence="2" key="1">
    <citation type="journal article" date="2012" name="Science">
        <title>Fermentation, hydrogen, and sulfur metabolism in multiple uncultivated bacterial phyla.</title>
        <authorList>
            <person name="Wrighton K.C."/>
            <person name="Thomas B.C."/>
            <person name="Sharon I."/>
            <person name="Miller C.S."/>
            <person name="Castelle C.J."/>
            <person name="VerBerkmoes N.C."/>
            <person name="Wilkins M.J."/>
            <person name="Hettich R.L."/>
            <person name="Lipton M.S."/>
            <person name="Williams K.H."/>
            <person name="Long P.E."/>
            <person name="Banfield J.F."/>
        </authorList>
    </citation>
    <scope>NUCLEOTIDE SEQUENCE [LARGE SCALE GENOMIC DNA]</scope>
</reference>
<accession>K1YBS6</accession>
<dbReference type="Pfam" id="PF00239">
    <property type="entry name" value="Resolvase"/>
    <property type="match status" value="1"/>
</dbReference>
<comment type="caution">
    <text evidence="2">The sequence shown here is derived from an EMBL/GenBank/DDBJ whole genome shotgun (WGS) entry which is preliminary data.</text>
</comment>
<dbReference type="GO" id="GO:0016787">
    <property type="term" value="F:hydrolase activity"/>
    <property type="evidence" value="ECO:0007669"/>
    <property type="project" value="UniProtKB-KW"/>
</dbReference>
<protein>
    <submittedName>
        <fullName evidence="2">NUDIX hydrolase</fullName>
    </submittedName>
</protein>
<dbReference type="SUPFAM" id="SSF53041">
    <property type="entry name" value="Resolvase-like"/>
    <property type="match status" value="1"/>
</dbReference>